<comment type="similarity">
    <text evidence="1">Belongs to the F420H(2)-dependent quinone reductase family.</text>
</comment>
<dbReference type="AlphaFoldDB" id="A0A839DVR7"/>
<protein>
    <submittedName>
        <fullName evidence="3">Deazaflavin-dependent oxidoreductase (Nitroreductase family)</fullName>
    </submittedName>
</protein>
<dbReference type="EMBL" id="JACGWZ010000005">
    <property type="protein sequence ID" value="MBA8826062.1"/>
    <property type="molecule type" value="Genomic_DNA"/>
</dbReference>
<evidence type="ECO:0000256" key="2">
    <source>
        <dbReference type="ARBA" id="ARBA00049106"/>
    </source>
</evidence>
<evidence type="ECO:0000256" key="1">
    <source>
        <dbReference type="ARBA" id="ARBA00008710"/>
    </source>
</evidence>
<organism evidence="3 4">
    <name type="scientific">Halosaccharopolyspora lacisalsi</name>
    <dbReference type="NCBI Taxonomy" id="1000566"/>
    <lineage>
        <taxon>Bacteria</taxon>
        <taxon>Bacillati</taxon>
        <taxon>Actinomycetota</taxon>
        <taxon>Actinomycetes</taxon>
        <taxon>Pseudonocardiales</taxon>
        <taxon>Pseudonocardiaceae</taxon>
        <taxon>Halosaccharopolyspora</taxon>
    </lineage>
</organism>
<dbReference type="InterPro" id="IPR012349">
    <property type="entry name" value="Split_barrel_FMN-bd"/>
</dbReference>
<dbReference type="Gene3D" id="2.30.110.10">
    <property type="entry name" value="Electron Transport, Fmn-binding Protein, Chain A"/>
    <property type="match status" value="1"/>
</dbReference>
<name>A0A839DVR7_9PSEU</name>
<proteinExistence type="inferred from homology"/>
<dbReference type="Proteomes" id="UP000569329">
    <property type="component" value="Unassembled WGS sequence"/>
</dbReference>
<dbReference type="NCBIfam" id="TIGR00026">
    <property type="entry name" value="hi_GC_TIGR00026"/>
    <property type="match status" value="1"/>
</dbReference>
<comment type="catalytic activity">
    <reaction evidence="2">
        <text>oxidized coenzyme F420-(gamma-L-Glu)(n) + a quinol + H(+) = reduced coenzyme F420-(gamma-L-Glu)(n) + a quinone</text>
        <dbReference type="Rhea" id="RHEA:39663"/>
        <dbReference type="Rhea" id="RHEA-COMP:12939"/>
        <dbReference type="Rhea" id="RHEA-COMP:14378"/>
        <dbReference type="ChEBI" id="CHEBI:15378"/>
        <dbReference type="ChEBI" id="CHEBI:24646"/>
        <dbReference type="ChEBI" id="CHEBI:132124"/>
        <dbReference type="ChEBI" id="CHEBI:133980"/>
        <dbReference type="ChEBI" id="CHEBI:139511"/>
    </reaction>
</comment>
<comment type="caution">
    <text evidence="3">The sequence shown here is derived from an EMBL/GenBank/DDBJ whole genome shotgun (WGS) entry which is preliminary data.</text>
</comment>
<evidence type="ECO:0000313" key="3">
    <source>
        <dbReference type="EMBL" id="MBA8826062.1"/>
    </source>
</evidence>
<dbReference type="PANTHER" id="PTHR39428:SF1">
    <property type="entry name" value="F420H(2)-DEPENDENT QUINONE REDUCTASE RV1261C"/>
    <property type="match status" value="1"/>
</dbReference>
<dbReference type="GO" id="GO:0070967">
    <property type="term" value="F:coenzyme F420 binding"/>
    <property type="evidence" value="ECO:0007669"/>
    <property type="project" value="TreeGrafter"/>
</dbReference>
<gene>
    <name evidence="3" type="ORF">FHX42_003438</name>
</gene>
<sequence>MRTLTRLTQQLSHHNWAGELALRLAPVERTLLIRSRGRRSITGALGVPLLLLGVRGARSGLHRAVPLIHTEDEDGHLVLGSHGGRPKHPQWSYDLLCEPRATVTLDGITIPVHASLLTGRERDGRWPLVLDTWPPYETYTRRSGRELRMFLLRPDAHR</sequence>
<dbReference type="PANTHER" id="PTHR39428">
    <property type="entry name" value="F420H(2)-DEPENDENT QUINONE REDUCTASE RV1261C"/>
    <property type="match status" value="1"/>
</dbReference>
<dbReference type="GO" id="GO:0005886">
    <property type="term" value="C:plasma membrane"/>
    <property type="evidence" value="ECO:0007669"/>
    <property type="project" value="TreeGrafter"/>
</dbReference>
<dbReference type="GO" id="GO:0016491">
    <property type="term" value="F:oxidoreductase activity"/>
    <property type="evidence" value="ECO:0007669"/>
    <property type="project" value="InterPro"/>
</dbReference>
<accession>A0A839DVR7</accession>
<dbReference type="Pfam" id="PF04075">
    <property type="entry name" value="F420H2_quin_red"/>
    <property type="match status" value="1"/>
</dbReference>
<reference evidence="3 4" key="1">
    <citation type="submission" date="2020-07" db="EMBL/GenBank/DDBJ databases">
        <title>Sequencing the genomes of 1000 actinobacteria strains.</title>
        <authorList>
            <person name="Klenk H.-P."/>
        </authorList>
    </citation>
    <scope>NUCLEOTIDE SEQUENCE [LARGE SCALE GENOMIC DNA]</scope>
    <source>
        <strain evidence="3 4">DSM 45975</strain>
    </source>
</reference>
<evidence type="ECO:0000313" key="4">
    <source>
        <dbReference type="Proteomes" id="UP000569329"/>
    </source>
</evidence>
<dbReference type="InterPro" id="IPR004378">
    <property type="entry name" value="F420H2_quin_Rdtase"/>
</dbReference>
<keyword evidence="4" id="KW-1185">Reference proteome</keyword>